<name>A0ABS3BPA2_9BACT</name>
<dbReference type="Proteomes" id="UP000664698">
    <property type="component" value="Unassembled WGS sequence"/>
</dbReference>
<organism evidence="1 2">
    <name type="scientific">Algoriphagus aestuariicola</name>
    <dbReference type="NCBI Taxonomy" id="1852016"/>
    <lineage>
        <taxon>Bacteria</taxon>
        <taxon>Pseudomonadati</taxon>
        <taxon>Bacteroidota</taxon>
        <taxon>Cytophagia</taxon>
        <taxon>Cytophagales</taxon>
        <taxon>Cyclobacteriaceae</taxon>
        <taxon>Algoriphagus</taxon>
    </lineage>
</organism>
<reference evidence="1 2" key="1">
    <citation type="submission" date="2021-03" db="EMBL/GenBank/DDBJ databases">
        <title>novel species isolated from a fishpond in China.</title>
        <authorList>
            <person name="Lu H."/>
            <person name="Cai Z."/>
        </authorList>
    </citation>
    <scope>NUCLEOTIDE SEQUENCE [LARGE SCALE GENOMIC DNA]</scope>
    <source>
        <strain evidence="1 2">JCM 31546</strain>
    </source>
</reference>
<proteinExistence type="predicted"/>
<dbReference type="EMBL" id="JAFKCW010000002">
    <property type="protein sequence ID" value="MBN7801122.1"/>
    <property type="molecule type" value="Genomic_DNA"/>
</dbReference>
<keyword evidence="2" id="KW-1185">Reference proteome</keyword>
<protein>
    <submittedName>
        <fullName evidence="1">Glycosyltransferase</fullName>
    </submittedName>
</protein>
<dbReference type="Gene3D" id="3.40.50.2000">
    <property type="entry name" value="Glycogen Phosphorylase B"/>
    <property type="match status" value="2"/>
</dbReference>
<accession>A0ABS3BPA2</accession>
<evidence type="ECO:0000313" key="1">
    <source>
        <dbReference type="EMBL" id="MBN7801122.1"/>
    </source>
</evidence>
<comment type="caution">
    <text evidence="1">The sequence shown here is derived from an EMBL/GenBank/DDBJ whole genome shotgun (WGS) entry which is preliminary data.</text>
</comment>
<evidence type="ECO:0000313" key="2">
    <source>
        <dbReference type="Proteomes" id="UP000664698"/>
    </source>
</evidence>
<dbReference type="RefSeq" id="WP_206569101.1">
    <property type="nucleotide sequence ID" value="NZ_JAFKCW010000002.1"/>
</dbReference>
<gene>
    <name evidence="1" type="ORF">J0A67_09625</name>
</gene>
<sequence length="376" mass="44493">MKRIVFIAKTNLNNDGRILNQIKFLQNHFKEKLDLHFLLLPDRPYFENLGTGVKIHDLNTSFRNSRFLRIFTVLEFTQKAIRRIIQLKPSVIHVQDMTVVLPVYLYKKCFGNRVTVIYDDHEMPNENESLQYRLFQFFERRLMQVADFVIYANQERREILDKELGIANSSYFLNLPYYDDQRIEVDEKIDPIFQSKLDQLIKLKKDGVNIIVHQGLLEVERGREKLANFSKLDFPKTKIVVIGITELDFNLFIQQYNLDYSNFYFVGSVPYKILREFWKLADAAIIMYLPTYINNRLCAPNRYFIALELGIPTIVNIDNPVLSSFTEKYKSGFYIEDIVVKKDIDRVISHSYSIDTLNKLKEKELIKFGAIYEKFI</sequence>
<dbReference type="SUPFAM" id="SSF53756">
    <property type="entry name" value="UDP-Glycosyltransferase/glycogen phosphorylase"/>
    <property type="match status" value="1"/>
</dbReference>